<reference evidence="2 3" key="1">
    <citation type="journal article" date="2012" name="Appl. Environ. Microbiol.">
        <title>Short-read sequencing for genomic analysis of the brown rot fungus Fibroporia radiculosa.</title>
        <authorList>
            <person name="Tang J.D."/>
            <person name="Perkins A.D."/>
            <person name="Sonstegard T.S."/>
            <person name="Schroeder S.G."/>
            <person name="Burgess S.C."/>
            <person name="Diehl S.V."/>
        </authorList>
    </citation>
    <scope>NUCLEOTIDE SEQUENCE [LARGE SCALE GENOMIC DNA]</scope>
    <source>
        <strain evidence="2 3">TFFH 294</strain>
    </source>
</reference>
<name>J7SCH2_9APHY</name>
<keyword evidence="3" id="KW-1185">Reference proteome</keyword>
<dbReference type="InParanoid" id="J7SCH2"/>
<evidence type="ECO:0000313" key="2">
    <source>
        <dbReference type="EMBL" id="CCM07156.1"/>
    </source>
</evidence>
<evidence type="ECO:0000256" key="1">
    <source>
        <dbReference type="SAM" id="MobiDB-lite"/>
    </source>
</evidence>
<dbReference type="RefSeq" id="XP_012177177.1">
    <property type="nucleotide sequence ID" value="XM_012321787.1"/>
</dbReference>
<dbReference type="HOGENOM" id="CLU_075106_0_0_1"/>
<accession>J7SCH2</accession>
<feature type="region of interest" description="Disordered" evidence="1">
    <location>
        <begin position="273"/>
        <end position="321"/>
    </location>
</feature>
<feature type="compositionally biased region" description="Polar residues" evidence="1">
    <location>
        <begin position="299"/>
        <end position="309"/>
    </location>
</feature>
<dbReference type="EMBL" id="HE797676">
    <property type="protein sequence ID" value="CCM07156.1"/>
    <property type="molecule type" value="Genomic_DNA"/>
</dbReference>
<sequence length="321" mass="34469">MSQPHSYSSSTGAPYAVNSMPQCTVGHPHAAGGTKGPRFSPYPAPSGTSCAALRTHIPVHEDKTIRASIFDVFAWDNHTTVSDQGLPNPAQDPNAMCGDDEGDLSNLTSDEQQSAAGLCVESPVPMPTTQEFFLTQQYTIFCVHKVDEEDPDWKYTVEDLIMKQLQQTITQDVETFNPEALNIKWRLIVVVMGSLQISINNVVSIDLALQNLALSHAVGQLGHWKRIAEAKDKKIKTIGQAIAGNTATLKALTICIEGIANVPRYAATTASSSAKGKEKAITIQEPMPPPKGTKHPLPSTATSCTQSLKPQVVVARSASSP</sequence>
<dbReference type="Proteomes" id="UP000006352">
    <property type="component" value="Unassembled WGS sequence"/>
</dbReference>
<organism evidence="2 3">
    <name type="scientific">Fibroporia radiculosa</name>
    <dbReference type="NCBI Taxonomy" id="599839"/>
    <lineage>
        <taxon>Eukaryota</taxon>
        <taxon>Fungi</taxon>
        <taxon>Dikarya</taxon>
        <taxon>Basidiomycota</taxon>
        <taxon>Agaricomycotina</taxon>
        <taxon>Agaricomycetes</taxon>
        <taxon>Polyporales</taxon>
        <taxon>Fibroporiaceae</taxon>
        <taxon>Fibroporia</taxon>
    </lineage>
</organism>
<evidence type="ECO:0000313" key="3">
    <source>
        <dbReference type="Proteomes" id="UP000006352"/>
    </source>
</evidence>
<dbReference type="AlphaFoldDB" id="J7SCH2"/>
<gene>
    <name evidence="2" type="ORF">FIBRA_09494</name>
</gene>
<protein>
    <submittedName>
        <fullName evidence="2">Uncharacterized protein</fullName>
    </submittedName>
</protein>
<proteinExistence type="predicted"/>
<dbReference type="GeneID" id="24102056"/>